<reference evidence="2 3" key="1">
    <citation type="submission" date="2015-01" db="EMBL/GenBank/DDBJ databases">
        <title>The Genome Sequence of Cladophialophora immunda CBS83496.</title>
        <authorList>
            <consortium name="The Broad Institute Genomics Platform"/>
            <person name="Cuomo C."/>
            <person name="de Hoog S."/>
            <person name="Gorbushina A."/>
            <person name="Stielow B."/>
            <person name="Teixiera M."/>
            <person name="Abouelleil A."/>
            <person name="Chapman S.B."/>
            <person name="Priest M."/>
            <person name="Young S.K."/>
            <person name="Wortman J."/>
            <person name="Nusbaum C."/>
            <person name="Birren B."/>
        </authorList>
    </citation>
    <scope>NUCLEOTIDE SEQUENCE [LARGE SCALE GENOMIC DNA]</scope>
    <source>
        <strain evidence="2 3">CBS 83496</strain>
    </source>
</reference>
<dbReference type="RefSeq" id="XP_016255319.1">
    <property type="nucleotide sequence ID" value="XM_016388391.1"/>
</dbReference>
<dbReference type="EMBL" id="KN847040">
    <property type="protein sequence ID" value="KIW35103.1"/>
    <property type="molecule type" value="Genomic_DNA"/>
</dbReference>
<dbReference type="AlphaFoldDB" id="A0A0D2CVH5"/>
<evidence type="ECO:0000313" key="3">
    <source>
        <dbReference type="Proteomes" id="UP000054466"/>
    </source>
</evidence>
<protein>
    <submittedName>
        <fullName evidence="2">Uncharacterized protein</fullName>
    </submittedName>
</protein>
<evidence type="ECO:0000313" key="2">
    <source>
        <dbReference type="EMBL" id="KIW35103.1"/>
    </source>
</evidence>
<dbReference type="Proteomes" id="UP000054466">
    <property type="component" value="Unassembled WGS sequence"/>
</dbReference>
<gene>
    <name evidence="2" type="ORF">PV07_01821</name>
</gene>
<dbReference type="STRING" id="569365.A0A0D2CVH5"/>
<feature type="compositionally biased region" description="Low complexity" evidence="1">
    <location>
        <begin position="7"/>
        <end position="29"/>
    </location>
</feature>
<dbReference type="VEuPathDB" id="FungiDB:PV07_01821"/>
<feature type="region of interest" description="Disordered" evidence="1">
    <location>
        <begin position="1"/>
        <end position="48"/>
    </location>
</feature>
<feature type="compositionally biased region" description="Polar residues" evidence="1">
    <location>
        <begin position="30"/>
        <end position="40"/>
    </location>
</feature>
<keyword evidence="3" id="KW-1185">Reference proteome</keyword>
<sequence>MHIDPVTRPSSSSSSPSPTRRISPRSTQSAGEPSSSNATTVEGDPPAFHGKAEHCSSAKCFSRSNVVDFLFDGLYNIEIYPDGPFEPVRLRDEGLRIMKTYIKLRRKDRNSLLKVDECYPEFTAYPGPSLLPIGHLLSGLVPLFFREMLGSGCVTSRNVMLDFPQVASYSGFCFLINHMRLRRGAPEIYSHAPAAFLEPVLDELRLSCNVSVSKVLARRGSDLTATVRSLHDLPHLFMEICTQREDNPPVRLDFFPHHLRPHRVVAPGFDDFLTEPPNPTLLDWGHDAEDCLTAEFMVTHSDALVRGRELVFALLESTGPDFSVSRRVLEAFVVAVLPLTEGLEPMNGDIKKILAQIRRLKDISEALALSPKWWADALTNLGLATTDDLTRYTLWIDMPSTDQ</sequence>
<evidence type="ECO:0000256" key="1">
    <source>
        <dbReference type="SAM" id="MobiDB-lite"/>
    </source>
</evidence>
<accession>A0A0D2CVH5</accession>
<dbReference type="OrthoDB" id="4161091at2759"/>
<organism evidence="2 3">
    <name type="scientific">Cladophialophora immunda</name>
    <dbReference type="NCBI Taxonomy" id="569365"/>
    <lineage>
        <taxon>Eukaryota</taxon>
        <taxon>Fungi</taxon>
        <taxon>Dikarya</taxon>
        <taxon>Ascomycota</taxon>
        <taxon>Pezizomycotina</taxon>
        <taxon>Eurotiomycetes</taxon>
        <taxon>Chaetothyriomycetidae</taxon>
        <taxon>Chaetothyriales</taxon>
        <taxon>Herpotrichiellaceae</taxon>
        <taxon>Cladophialophora</taxon>
    </lineage>
</organism>
<dbReference type="HOGENOM" id="CLU_683347_0_0_1"/>
<proteinExistence type="predicted"/>
<name>A0A0D2CVH5_9EURO</name>
<dbReference type="GeneID" id="27341015"/>